<dbReference type="Proteomes" id="UP000189940">
    <property type="component" value="Unassembled WGS sequence"/>
</dbReference>
<dbReference type="AlphaFoldDB" id="A0A1V4HUE9"/>
<name>A0A1V4HUE9_NITVU</name>
<proteinExistence type="predicted"/>
<keyword evidence="2" id="KW-1185">Reference proteome</keyword>
<sequence>MLRGREIVWHAFSRFSILLCVDFDLSMRKIKSVDPMHFASRSRGGCSRANLPGRFTWPA</sequence>
<gene>
    <name evidence="1" type="ORF">B2M20_17195</name>
</gene>
<organism evidence="1 2">
    <name type="scientific">Nitrobacter vulgaris</name>
    <dbReference type="NCBI Taxonomy" id="29421"/>
    <lineage>
        <taxon>Bacteria</taxon>
        <taxon>Pseudomonadati</taxon>
        <taxon>Pseudomonadota</taxon>
        <taxon>Alphaproteobacteria</taxon>
        <taxon>Hyphomicrobiales</taxon>
        <taxon>Nitrobacteraceae</taxon>
        <taxon>Nitrobacter</taxon>
    </lineage>
</organism>
<protein>
    <submittedName>
        <fullName evidence="1">Uncharacterized protein</fullName>
    </submittedName>
</protein>
<dbReference type="STRING" id="29421.B2M20_17195"/>
<evidence type="ECO:0000313" key="2">
    <source>
        <dbReference type="Proteomes" id="UP000189940"/>
    </source>
</evidence>
<evidence type="ECO:0000313" key="1">
    <source>
        <dbReference type="EMBL" id="OPH81523.1"/>
    </source>
</evidence>
<reference evidence="1 2" key="1">
    <citation type="submission" date="2017-02" db="EMBL/GenBank/DDBJ databases">
        <title>Genome sequence of the nitrite-oxidizing bacterium Nitrobacter vulgaris strain Ab1.</title>
        <authorList>
            <person name="Mellbye B.L."/>
            <person name="Davis E.W."/>
            <person name="Spieck E."/>
            <person name="Chang J.H."/>
            <person name="Bottomley P.J."/>
            <person name="Sayavedra-Soto L.A."/>
        </authorList>
    </citation>
    <scope>NUCLEOTIDE SEQUENCE [LARGE SCALE GENOMIC DNA]</scope>
    <source>
        <strain evidence="1 2">Ab1</strain>
    </source>
</reference>
<comment type="caution">
    <text evidence="1">The sequence shown here is derived from an EMBL/GenBank/DDBJ whole genome shotgun (WGS) entry which is preliminary data.</text>
</comment>
<dbReference type="EMBL" id="MWPQ01000059">
    <property type="protein sequence ID" value="OPH81523.1"/>
    <property type="molecule type" value="Genomic_DNA"/>
</dbReference>
<accession>A0A1V4HUE9</accession>